<dbReference type="SUPFAM" id="SSF53448">
    <property type="entry name" value="Nucleotide-diphospho-sugar transferases"/>
    <property type="match status" value="1"/>
</dbReference>
<dbReference type="Proteomes" id="UP000002630">
    <property type="component" value="Unassembled WGS sequence"/>
</dbReference>
<dbReference type="GO" id="GO:0000030">
    <property type="term" value="F:mannosyltransferase activity"/>
    <property type="evidence" value="ECO:0007669"/>
    <property type="project" value="TreeGrafter"/>
</dbReference>
<evidence type="ECO:0000256" key="1">
    <source>
        <dbReference type="ARBA" id="ARBA00022679"/>
    </source>
</evidence>
<keyword evidence="4" id="KW-1185">Reference proteome</keyword>
<evidence type="ECO:0000313" key="4">
    <source>
        <dbReference type="Proteomes" id="UP000002630"/>
    </source>
</evidence>
<dbReference type="GO" id="GO:0016020">
    <property type="term" value="C:membrane"/>
    <property type="evidence" value="ECO:0007669"/>
    <property type="project" value="GOC"/>
</dbReference>
<dbReference type="EMBL" id="FN649760">
    <property type="protein sequence ID" value="CBJ34172.1"/>
    <property type="molecule type" value="Genomic_DNA"/>
</dbReference>
<accession>D7FIJ5</accession>
<keyword evidence="1" id="KW-0808">Transferase</keyword>
<evidence type="ECO:0000313" key="3">
    <source>
        <dbReference type="EMBL" id="CBJ34172.1"/>
    </source>
</evidence>
<evidence type="ECO:0000256" key="2">
    <source>
        <dbReference type="SAM" id="MobiDB-lite"/>
    </source>
</evidence>
<dbReference type="InterPro" id="IPR029044">
    <property type="entry name" value="Nucleotide-diphossugar_trans"/>
</dbReference>
<dbReference type="InParanoid" id="D7FIJ5"/>
<name>D7FIJ5_ECTSI</name>
<dbReference type="GO" id="GO:0051999">
    <property type="term" value="P:mannosyl-inositol phosphorylceramide biosynthetic process"/>
    <property type="evidence" value="ECO:0007669"/>
    <property type="project" value="TreeGrafter"/>
</dbReference>
<dbReference type="InterPro" id="IPR007577">
    <property type="entry name" value="GlycoTrfase_DXD_sugar-bd_CS"/>
</dbReference>
<organism evidence="3 4">
    <name type="scientific">Ectocarpus siliculosus</name>
    <name type="common">Brown alga</name>
    <name type="synonym">Conferva siliculosa</name>
    <dbReference type="NCBI Taxonomy" id="2880"/>
    <lineage>
        <taxon>Eukaryota</taxon>
        <taxon>Sar</taxon>
        <taxon>Stramenopiles</taxon>
        <taxon>Ochrophyta</taxon>
        <taxon>PX clade</taxon>
        <taxon>Phaeophyceae</taxon>
        <taxon>Ectocarpales</taxon>
        <taxon>Ectocarpaceae</taxon>
        <taxon>Ectocarpus</taxon>
    </lineage>
</organism>
<protein>
    <submittedName>
        <fullName evidence="3">Surface protein Sur1</fullName>
    </submittedName>
</protein>
<sequence>MRWGLWSPIDAEWMQLVQDNYNKHHRLAGPVREDGEALIPLKIHHIWLGSPLPEAFARLRESWLARHSGLSSQGRGPERSNGGSTPWEVRLWTDADVDAFGLENRGAYDAAQNFGQKSDILRYEVLLRHGGLYVDVDFLCLGSFDDLHKRYEFYAGVSNTGTFELNNGLIGGKSTNQNLALPPDQKLGRGGKNPSPKKAKN</sequence>
<dbReference type="PANTHER" id="PTHR32385">
    <property type="entry name" value="MANNOSYL PHOSPHORYLINOSITOL CERAMIDE SYNTHASE"/>
    <property type="match status" value="1"/>
</dbReference>
<dbReference type="eggNOG" id="ENOG502S4FC">
    <property type="taxonomic scope" value="Eukaryota"/>
</dbReference>
<dbReference type="InterPro" id="IPR051706">
    <property type="entry name" value="Glycosyltransferase_domain"/>
</dbReference>
<feature type="region of interest" description="Disordered" evidence="2">
    <location>
        <begin position="174"/>
        <end position="201"/>
    </location>
</feature>
<gene>
    <name evidence="3" type="ORF">Esi_1206_0002</name>
</gene>
<dbReference type="STRING" id="2880.D7FIJ5"/>
<reference evidence="3 4" key="1">
    <citation type="journal article" date="2010" name="Nature">
        <title>The Ectocarpus genome and the independent evolution of multicellularity in brown algae.</title>
        <authorList>
            <person name="Cock J.M."/>
            <person name="Sterck L."/>
            <person name="Rouze P."/>
            <person name="Scornet D."/>
            <person name="Allen A.E."/>
            <person name="Amoutzias G."/>
            <person name="Anthouard V."/>
            <person name="Artiguenave F."/>
            <person name="Aury J.M."/>
            <person name="Badger J.H."/>
            <person name="Beszteri B."/>
            <person name="Billiau K."/>
            <person name="Bonnet E."/>
            <person name="Bothwell J.H."/>
            <person name="Bowler C."/>
            <person name="Boyen C."/>
            <person name="Brownlee C."/>
            <person name="Carrano C.J."/>
            <person name="Charrier B."/>
            <person name="Cho G.Y."/>
            <person name="Coelho S.M."/>
            <person name="Collen J."/>
            <person name="Corre E."/>
            <person name="Da Silva C."/>
            <person name="Delage L."/>
            <person name="Delaroque N."/>
            <person name="Dittami S.M."/>
            <person name="Doulbeau S."/>
            <person name="Elias M."/>
            <person name="Farnham G."/>
            <person name="Gachon C.M."/>
            <person name="Gschloessl B."/>
            <person name="Heesch S."/>
            <person name="Jabbari K."/>
            <person name="Jubin C."/>
            <person name="Kawai H."/>
            <person name="Kimura K."/>
            <person name="Kloareg B."/>
            <person name="Kupper F.C."/>
            <person name="Lang D."/>
            <person name="Le Bail A."/>
            <person name="Leblanc C."/>
            <person name="Lerouge P."/>
            <person name="Lohr M."/>
            <person name="Lopez P.J."/>
            <person name="Martens C."/>
            <person name="Maumus F."/>
            <person name="Michel G."/>
            <person name="Miranda-Saavedra D."/>
            <person name="Morales J."/>
            <person name="Moreau H."/>
            <person name="Motomura T."/>
            <person name="Nagasato C."/>
            <person name="Napoli C.A."/>
            <person name="Nelson D.R."/>
            <person name="Nyvall-Collen P."/>
            <person name="Peters A.F."/>
            <person name="Pommier C."/>
            <person name="Potin P."/>
            <person name="Poulain J."/>
            <person name="Quesneville H."/>
            <person name="Read B."/>
            <person name="Rensing S.A."/>
            <person name="Ritter A."/>
            <person name="Rousvoal S."/>
            <person name="Samanta M."/>
            <person name="Samson G."/>
            <person name="Schroeder D.C."/>
            <person name="Segurens B."/>
            <person name="Strittmatter M."/>
            <person name="Tonon T."/>
            <person name="Tregear J.W."/>
            <person name="Valentin K."/>
            <person name="von Dassow P."/>
            <person name="Yamagishi T."/>
            <person name="Van de Peer Y."/>
            <person name="Wincker P."/>
        </authorList>
    </citation>
    <scope>NUCLEOTIDE SEQUENCE [LARGE SCALE GENOMIC DNA]</scope>
    <source>
        <strain evidence="4">Ec32 / CCAP1310/4</strain>
    </source>
</reference>
<dbReference type="AlphaFoldDB" id="D7FIJ5"/>
<dbReference type="PANTHER" id="PTHR32385:SF15">
    <property type="entry name" value="INOSITOL PHOSPHOCERAMIDE MANNOSYLTRANSFERASE 1"/>
    <property type="match status" value="1"/>
</dbReference>
<proteinExistence type="predicted"/>
<dbReference type="OrthoDB" id="3647at2759"/>
<dbReference type="Gene3D" id="3.90.550.20">
    <property type="match status" value="1"/>
</dbReference>
<dbReference type="Pfam" id="PF04488">
    <property type="entry name" value="Gly_transf_sug"/>
    <property type="match status" value="1"/>
</dbReference>